<dbReference type="InterPro" id="IPR051137">
    <property type="entry name" value="PP4R3-like"/>
</dbReference>
<dbReference type="InterPro" id="IPR006887">
    <property type="entry name" value="P4R3-like_central_dom"/>
</dbReference>
<evidence type="ECO:0000313" key="6">
    <source>
        <dbReference type="Proteomes" id="UP000006813"/>
    </source>
</evidence>
<comment type="similarity">
    <text evidence="1">Belongs to the SMEK family.</text>
</comment>
<sequence>MSDTRRRVKVYTLNEDRQWDDRGTGHVSSTYVEELKGMSLLVRAESDGSLLLESKINPNTAYQKQQAKAENYDLALSFQEKAGCDEIWEKICQVQGKDPSVEVTQDLIDESEEERFEEMPETSHLIDLPTCEINKLEEIADLVTSVLSSPIRREKLALALENEGYIKKLLQLFQACENLENTEGLHHLYEIIRGILFLNKATLFEVMFSDECIMDVVGCLEYDPALAQPKRHREFLTKTAKFKEVIPITDSELRQKIHQTYRVQYIQDIILPTPSVFEENFLSTLTSFIFFNKVEIVSMLQEDEKFLSEVFAQLTDEATDDDKRRELGMDDLQVRSAATDIFSYLVEFSPSMVREFVMQEAQQSDDDILLINVVIEQMICDTDPELGGAVQLMGLLRTLIDPENMLATTNKAEKSEFLNFFYNHCMHVLTAPLLTNTSEDKCEKDNYQTAQLLALILELLTFCVEHHTYHIKNYIMNKDLLRRVLVLMNSKHTFLALCALRFMRRIIGLKDEFYNRYITKGNLFEPVINALLDNGTRYNLLNSAVIELFEFIRVEDIKSLTAHIVENFYKALESIEYVQTFKGLKTKYEQERDRQNQKLNSVPSILRSNRFRRDTKALEEDEEMWFNEDEEEEGKSVVTPIEKSKTEDDFPDSFEKFMETKKAKESEDKENLPKRTSSGGFKFTFSHSASATNGTNSTNSKSVVAQTPPTSSNGSSSKTTNLATSVTATKGSLIGLVDYPDDEEEDEEEETSPRKRPRLGS</sequence>
<dbReference type="EMBL" id="JH169012">
    <property type="protein sequence ID" value="EHB05731.1"/>
    <property type="molecule type" value="Genomic_DNA"/>
</dbReference>
<dbReference type="GO" id="GO:0005654">
    <property type="term" value="C:nucleoplasm"/>
    <property type="evidence" value="ECO:0007669"/>
    <property type="project" value="TreeGrafter"/>
</dbReference>
<dbReference type="Gene3D" id="2.30.29.30">
    <property type="entry name" value="Pleckstrin-homology domain (PH domain)/Phosphotyrosine-binding domain (PTB)"/>
    <property type="match status" value="1"/>
</dbReference>
<feature type="compositionally biased region" description="Polar residues" evidence="2">
    <location>
        <begin position="674"/>
        <end position="705"/>
    </location>
</feature>
<dbReference type="PANTHER" id="PTHR23318">
    <property type="entry name" value="ATP SYNTHASE GAMMA-RELATED"/>
    <property type="match status" value="1"/>
</dbReference>
<dbReference type="PANTHER" id="PTHR23318:SF18">
    <property type="entry name" value="SERINE_THREONINE-PROTEIN PHOSPHATASE 4 REGULATORY SUBUNIT 3B"/>
    <property type="match status" value="1"/>
</dbReference>
<dbReference type="InParanoid" id="G5B8X0"/>
<dbReference type="GO" id="GO:0072542">
    <property type="term" value="F:protein phosphatase activator activity"/>
    <property type="evidence" value="ECO:0007669"/>
    <property type="project" value="TreeGrafter"/>
</dbReference>
<dbReference type="GO" id="GO:0045722">
    <property type="term" value="P:positive regulation of gluconeogenesis"/>
    <property type="evidence" value="ECO:0007669"/>
    <property type="project" value="UniProtKB-ARBA"/>
</dbReference>
<evidence type="ECO:0000313" key="5">
    <source>
        <dbReference type="EMBL" id="EHB05731.1"/>
    </source>
</evidence>
<name>G5B8X0_HETGA</name>
<evidence type="ECO:0000256" key="2">
    <source>
        <dbReference type="SAM" id="MobiDB-lite"/>
    </source>
</evidence>
<accession>G5B8X0</accession>
<evidence type="ECO:0000259" key="4">
    <source>
        <dbReference type="Pfam" id="PF22972"/>
    </source>
</evidence>
<dbReference type="GO" id="GO:0030289">
    <property type="term" value="C:protein phosphatase 4 complex"/>
    <property type="evidence" value="ECO:0007669"/>
    <property type="project" value="UniProtKB-ARBA"/>
</dbReference>
<dbReference type="Proteomes" id="UP000006813">
    <property type="component" value="Unassembled WGS sequence"/>
</dbReference>
<dbReference type="SUPFAM" id="SSF50729">
    <property type="entry name" value="PH domain-like"/>
    <property type="match status" value="1"/>
</dbReference>
<feature type="domain" description="Serine/threonine-protein phosphatase 4 regulatory subunit 3-like central" evidence="3">
    <location>
        <begin position="327"/>
        <end position="590"/>
    </location>
</feature>
<organism evidence="5 6">
    <name type="scientific">Heterocephalus glaber</name>
    <name type="common">Naked mole rat</name>
    <dbReference type="NCBI Taxonomy" id="10181"/>
    <lineage>
        <taxon>Eukaryota</taxon>
        <taxon>Metazoa</taxon>
        <taxon>Chordata</taxon>
        <taxon>Craniata</taxon>
        <taxon>Vertebrata</taxon>
        <taxon>Euteleostomi</taxon>
        <taxon>Mammalia</taxon>
        <taxon>Eutheria</taxon>
        <taxon>Euarchontoglires</taxon>
        <taxon>Glires</taxon>
        <taxon>Rodentia</taxon>
        <taxon>Hystricomorpha</taxon>
        <taxon>Bathyergidae</taxon>
        <taxon>Heterocephalus</taxon>
    </lineage>
</organism>
<gene>
    <name evidence="5" type="ORF">GW7_15265</name>
</gene>
<reference evidence="5 6" key="1">
    <citation type="journal article" date="2011" name="Nature">
        <title>Genome sequencing reveals insights into physiology and longevity of the naked mole rat.</title>
        <authorList>
            <person name="Kim E.B."/>
            <person name="Fang X."/>
            <person name="Fushan A.A."/>
            <person name="Huang Z."/>
            <person name="Lobanov A.V."/>
            <person name="Han L."/>
            <person name="Marino S.M."/>
            <person name="Sun X."/>
            <person name="Turanov A.A."/>
            <person name="Yang P."/>
            <person name="Yim S.H."/>
            <person name="Zhao X."/>
            <person name="Kasaikina M.V."/>
            <person name="Stoletzki N."/>
            <person name="Peng C."/>
            <person name="Polak P."/>
            <person name="Xiong Z."/>
            <person name="Kiezun A."/>
            <person name="Zhu Y."/>
            <person name="Chen Y."/>
            <person name="Kryukov G.V."/>
            <person name="Zhang Q."/>
            <person name="Peshkin L."/>
            <person name="Yang L."/>
            <person name="Bronson R.T."/>
            <person name="Buffenstein R."/>
            <person name="Wang B."/>
            <person name="Han C."/>
            <person name="Li Q."/>
            <person name="Chen L."/>
            <person name="Zhao W."/>
            <person name="Sunyaev S.R."/>
            <person name="Park T.J."/>
            <person name="Zhang G."/>
            <person name="Wang J."/>
            <person name="Gladyshev V.N."/>
        </authorList>
    </citation>
    <scope>NUCLEOTIDE SEQUENCE [LARGE SCALE GENOMIC DNA]</scope>
</reference>
<feature type="compositionally biased region" description="Acidic residues" evidence="2">
    <location>
        <begin position="739"/>
        <end position="750"/>
    </location>
</feature>
<dbReference type="FunFam" id="2.30.29.30:FF:000051">
    <property type="entry name" value="Serine/threonine-protein phosphatase 4 regulatory subunit 3B"/>
    <property type="match status" value="1"/>
</dbReference>
<proteinExistence type="inferred from homology"/>
<feature type="compositionally biased region" description="Acidic residues" evidence="2">
    <location>
        <begin position="622"/>
        <end position="633"/>
    </location>
</feature>
<dbReference type="AlphaFoldDB" id="G5B8X0"/>
<dbReference type="GO" id="GO:0006974">
    <property type="term" value="P:DNA damage response"/>
    <property type="evidence" value="ECO:0007669"/>
    <property type="project" value="TreeGrafter"/>
</dbReference>
<dbReference type="SUPFAM" id="SSF48371">
    <property type="entry name" value="ARM repeat"/>
    <property type="match status" value="1"/>
</dbReference>
<feature type="compositionally biased region" description="Low complexity" evidence="2">
    <location>
        <begin position="707"/>
        <end position="721"/>
    </location>
</feature>
<dbReference type="InterPro" id="IPR011993">
    <property type="entry name" value="PH-like_dom_sf"/>
</dbReference>
<dbReference type="InterPro" id="IPR016024">
    <property type="entry name" value="ARM-type_fold"/>
</dbReference>
<dbReference type="eggNOG" id="KOG2175">
    <property type="taxonomic scope" value="Eukaryota"/>
</dbReference>
<dbReference type="Pfam" id="PF22972">
    <property type="entry name" value="EVH1_PP4R3"/>
    <property type="match status" value="1"/>
</dbReference>
<dbReference type="InterPro" id="IPR055236">
    <property type="entry name" value="EVH1_PP4R3"/>
</dbReference>
<evidence type="ECO:0000259" key="3">
    <source>
        <dbReference type="Pfam" id="PF04802"/>
    </source>
</evidence>
<dbReference type="Pfam" id="PF04802">
    <property type="entry name" value="PP4R3"/>
    <property type="match status" value="1"/>
</dbReference>
<evidence type="ECO:0000256" key="1">
    <source>
        <dbReference type="ARBA" id="ARBA00008809"/>
    </source>
</evidence>
<dbReference type="STRING" id="10181.G5B8X0"/>
<feature type="compositionally biased region" description="Basic and acidic residues" evidence="2">
    <location>
        <begin position="642"/>
        <end position="673"/>
    </location>
</feature>
<feature type="domain" description="PP4R3 EVH1-like" evidence="4">
    <location>
        <begin position="5"/>
        <end position="95"/>
    </location>
</feature>
<feature type="region of interest" description="Disordered" evidence="2">
    <location>
        <begin position="622"/>
        <end position="761"/>
    </location>
</feature>
<protein>
    <submittedName>
        <fullName evidence="5">Serine/threonine-protein phosphatase 4 regulatory subunit 3B</fullName>
    </submittedName>
</protein>